<reference evidence="2 3" key="1">
    <citation type="submission" date="2016-06" db="EMBL/GenBank/DDBJ databases">
        <title>Insight into the functional genes involving in sulfur oxidation in Pearl River water.</title>
        <authorList>
            <person name="Luo J."/>
            <person name="Tan X."/>
            <person name="Lin W."/>
        </authorList>
    </citation>
    <scope>NUCLEOTIDE SEQUENCE [LARGE SCALE GENOMIC DNA]</scope>
    <source>
        <strain evidence="2 3">LS2</strain>
    </source>
</reference>
<accession>A0A191ZDP0</accession>
<dbReference type="PANTHER" id="PTHR42695:SF5">
    <property type="entry name" value="GLUTAMINE AMIDOTRANSFERASE YLR126C-RELATED"/>
    <property type="match status" value="1"/>
</dbReference>
<evidence type="ECO:0000313" key="2">
    <source>
        <dbReference type="EMBL" id="ANJ65987.1"/>
    </source>
</evidence>
<dbReference type="RefSeq" id="WP_066097534.1">
    <property type="nucleotide sequence ID" value="NZ_CP016027.1"/>
</dbReference>
<dbReference type="EMBL" id="CP016027">
    <property type="protein sequence ID" value="ANJ65987.1"/>
    <property type="molecule type" value="Genomic_DNA"/>
</dbReference>
<dbReference type="PROSITE" id="PS51273">
    <property type="entry name" value="GATASE_TYPE_1"/>
    <property type="match status" value="1"/>
</dbReference>
<dbReference type="Pfam" id="PF00117">
    <property type="entry name" value="GATase"/>
    <property type="match status" value="1"/>
</dbReference>
<organism evidence="2 3">
    <name type="scientific">Halothiobacillus diazotrophicus</name>
    <dbReference type="NCBI Taxonomy" id="1860122"/>
    <lineage>
        <taxon>Bacteria</taxon>
        <taxon>Pseudomonadati</taxon>
        <taxon>Pseudomonadota</taxon>
        <taxon>Gammaproteobacteria</taxon>
        <taxon>Chromatiales</taxon>
        <taxon>Halothiobacillaceae</taxon>
        <taxon>Halothiobacillus</taxon>
    </lineage>
</organism>
<evidence type="ECO:0000313" key="3">
    <source>
        <dbReference type="Proteomes" id="UP000078596"/>
    </source>
</evidence>
<name>A0A191ZDP0_9GAMM</name>
<dbReference type="SUPFAM" id="SSF52317">
    <property type="entry name" value="Class I glutamine amidotransferase-like"/>
    <property type="match status" value="1"/>
</dbReference>
<gene>
    <name evidence="2" type="ORF">A9404_00055</name>
</gene>
<dbReference type="STRING" id="1860122.A9404_00055"/>
<proteinExistence type="predicted"/>
<evidence type="ECO:0000259" key="1">
    <source>
        <dbReference type="Pfam" id="PF00117"/>
    </source>
</evidence>
<dbReference type="OrthoDB" id="9813383at2"/>
<dbReference type="KEGG" id="haz:A9404_00055"/>
<dbReference type="FunFam" id="3.40.50.880:FF:000033">
    <property type="entry name" value="Glutamine amidotransferase class-I"/>
    <property type="match status" value="1"/>
</dbReference>
<keyword evidence="3" id="KW-1185">Reference proteome</keyword>
<dbReference type="InterPro" id="IPR044992">
    <property type="entry name" value="ChyE-like"/>
</dbReference>
<dbReference type="Gene3D" id="3.40.50.880">
    <property type="match status" value="1"/>
</dbReference>
<dbReference type="GO" id="GO:0005829">
    <property type="term" value="C:cytosol"/>
    <property type="evidence" value="ECO:0007669"/>
    <property type="project" value="TreeGrafter"/>
</dbReference>
<dbReference type="Proteomes" id="UP000078596">
    <property type="component" value="Chromosome"/>
</dbReference>
<dbReference type="CDD" id="cd01741">
    <property type="entry name" value="GATase1_1"/>
    <property type="match status" value="1"/>
</dbReference>
<sequence>MQVLVFQHESFEGLGALAPWLESRSADVRVIPQFEPHDATLPEPDSLDLVIVLGGPMSVHDTHLHPWLAPEKQYLRRVLDAGRPMLGICLGAQLIAEQLGAAVRRNPHVEIGWWPVHWSENARVIWPDAKSPRRVYHWHGETFDLPEGAIRLASSAACVNQGFLHGDRVVGLQFHLEMTAGTVEDLVMHGGDELVEAPFVAKAVTQLDEPASSYLQNQALMVQLLDYLVRP</sequence>
<dbReference type="AlphaFoldDB" id="A0A191ZDP0"/>
<feature type="domain" description="Glutamine amidotransferase" evidence="1">
    <location>
        <begin position="21"/>
        <end position="182"/>
    </location>
</feature>
<protein>
    <recommendedName>
        <fullName evidence="1">Glutamine amidotransferase domain-containing protein</fullName>
    </recommendedName>
</protein>
<dbReference type="PANTHER" id="PTHR42695">
    <property type="entry name" value="GLUTAMINE AMIDOTRANSFERASE YLR126C-RELATED"/>
    <property type="match status" value="1"/>
</dbReference>
<dbReference type="InterPro" id="IPR017926">
    <property type="entry name" value="GATASE"/>
</dbReference>
<dbReference type="InterPro" id="IPR029062">
    <property type="entry name" value="Class_I_gatase-like"/>
</dbReference>